<gene>
    <name evidence="1" type="ORF">M9Y10_033794</name>
</gene>
<accession>A0ABR2KDW1</accession>
<name>A0ABR2KDW1_9EUKA</name>
<organism evidence="1 2">
    <name type="scientific">Tritrichomonas musculus</name>
    <dbReference type="NCBI Taxonomy" id="1915356"/>
    <lineage>
        <taxon>Eukaryota</taxon>
        <taxon>Metamonada</taxon>
        <taxon>Parabasalia</taxon>
        <taxon>Tritrichomonadida</taxon>
        <taxon>Tritrichomonadidae</taxon>
        <taxon>Tritrichomonas</taxon>
    </lineage>
</organism>
<protein>
    <submittedName>
        <fullName evidence="1">Uncharacterized protein</fullName>
    </submittedName>
</protein>
<dbReference type="Proteomes" id="UP001470230">
    <property type="component" value="Unassembled WGS sequence"/>
</dbReference>
<evidence type="ECO:0000313" key="2">
    <source>
        <dbReference type="Proteomes" id="UP001470230"/>
    </source>
</evidence>
<sequence length="131" mass="15215">MFMNIDSGYTATTTEERLRYEKNVHDKAAYQEIMKKMVVAVNNHTSFKVDINVDSEKLSHRLGVHPIKMNKNEKTGKTEFIDEEDNTLESVDNFCDAPDSAFFPIINLLERLILTKYQIFNCIDKKNYVTT</sequence>
<evidence type="ECO:0000313" key="1">
    <source>
        <dbReference type="EMBL" id="KAK8889051.1"/>
    </source>
</evidence>
<keyword evidence="2" id="KW-1185">Reference proteome</keyword>
<reference evidence="1 2" key="1">
    <citation type="submission" date="2024-04" db="EMBL/GenBank/DDBJ databases">
        <title>Tritrichomonas musculus Genome.</title>
        <authorList>
            <person name="Alves-Ferreira E."/>
            <person name="Grigg M."/>
            <person name="Lorenzi H."/>
            <person name="Galac M."/>
        </authorList>
    </citation>
    <scope>NUCLEOTIDE SEQUENCE [LARGE SCALE GENOMIC DNA]</scope>
    <source>
        <strain evidence="1 2">EAF2021</strain>
    </source>
</reference>
<dbReference type="EMBL" id="JAPFFF010000005">
    <property type="protein sequence ID" value="KAK8889051.1"/>
    <property type="molecule type" value="Genomic_DNA"/>
</dbReference>
<proteinExistence type="predicted"/>
<comment type="caution">
    <text evidence="1">The sequence shown here is derived from an EMBL/GenBank/DDBJ whole genome shotgun (WGS) entry which is preliminary data.</text>
</comment>